<keyword evidence="3" id="KW-0067">ATP-binding</keyword>
<keyword evidence="3" id="KW-0963">Cytoplasm</keyword>
<keyword evidence="3" id="KW-0547">Nucleotide-binding</keyword>
<dbReference type="RefSeq" id="WP_344697730.1">
    <property type="nucleotide sequence ID" value="NZ_BAABBM010000001.1"/>
</dbReference>
<dbReference type="HAMAP" id="MF_00524">
    <property type="entry name" value="Glucokinase"/>
    <property type="match status" value="1"/>
</dbReference>
<dbReference type="CDD" id="cd24008">
    <property type="entry name" value="ASKHA_NBD_GLK"/>
    <property type="match status" value="1"/>
</dbReference>
<dbReference type="Proteomes" id="UP001500827">
    <property type="component" value="Unassembled WGS sequence"/>
</dbReference>
<gene>
    <name evidence="3 5" type="primary">glk</name>
    <name evidence="5" type="ORF">GCM10022276_00950</name>
</gene>
<sequence length="322" mass="34790">MRTIVSADIGGTHARFALAEIDGGRVVRLDDPIKLQTSEHGSFQLAWEEFGRRKGIDLPPELAIAFAGPVGGEVLKLTNNPWVIRPSLMKERLGVDRFTIVNDFGAVAYAVATLPDAEFRHICGPDRPLPKTGVLSIVGPGTGLGVAALLRKPDHYEVIETEGGHVDFAPLDKLEDRILTELRRSFRRVSIERIASGRGLWNLYEALGAIEGQPLAFHDEKELWAAAIAGTDSLANAALDRLCLTLGSVAGDMALAQGSYGVVIAGGVGLRLADHLTTSGFRDRFIAKGRFERRMDDMPVKLITYAEPGLFGAAAAFAREHS</sequence>
<dbReference type="Gene3D" id="3.30.420.40">
    <property type="match status" value="1"/>
</dbReference>
<dbReference type="Pfam" id="PF02685">
    <property type="entry name" value="Glucokinase"/>
    <property type="match status" value="1"/>
</dbReference>
<keyword evidence="1 3" id="KW-0808">Transferase</keyword>
<dbReference type="EMBL" id="BAABBM010000001">
    <property type="protein sequence ID" value="GAA3885752.1"/>
    <property type="molecule type" value="Genomic_DNA"/>
</dbReference>
<dbReference type="InterPro" id="IPR050201">
    <property type="entry name" value="Bacterial_glucokinase"/>
</dbReference>
<evidence type="ECO:0000256" key="2">
    <source>
        <dbReference type="ARBA" id="ARBA00022777"/>
    </source>
</evidence>
<dbReference type="SUPFAM" id="SSF53067">
    <property type="entry name" value="Actin-like ATPase domain"/>
    <property type="match status" value="1"/>
</dbReference>
<evidence type="ECO:0000256" key="4">
    <source>
        <dbReference type="RuleBase" id="RU004046"/>
    </source>
</evidence>
<evidence type="ECO:0000313" key="6">
    <source>
        <dbReference type="Proteomes" id="UP001500827"/>
    </source>
</evidence>
<organism evidence="5 6">
    <name type="scientific">Sphingomonas limnosediminicola</name>
    <dbReference type="NCBI Taxonomy" id="940133"/>
    <lineage>
        <taxon>Bacteria</taxon>
        <taxon>Pseudomonadati</taxon>
        <taxon>Pseudomonadota</taxon>
        <taxon>Alphaproteobacteria</taxon>
        <taxon>Sphingomonadales</taxon>
        <taxon>Sphingomonadaceae</taxon>
        <taxon>Sphingomonas</taxon>
    </lineage>
</organism>
<accession>A0ABP7KQW0</accession>
<keyword evidence="2 3" id="KW-0418">Kinase</keyword>
<name>A0ABP7KQW0_9SPHN</name>
<dbReference type="Gene3D" id="3.40.367.20">
    <property type="match status" value="1"/>
</dbReference>
<evidence type="ECO:0000256" key="3">
    <source>
        <dbReference type="HAMAP-Rule" id="MF_00524"/>
    </source>
</evidence>
<keyword evidence="6" id="KW-1185">Reference proteome</keyword>
<dbReference type="EC" id="2.7.1.2" evidence="3"/>
<reference evidence="6" key="1">
    <citation type="journal article" date="2019" name="Int. J. Syst. Evol. Microbiol.">
        <title>The Global Catalogue of Microorganisms (GCM) 10K type strain sequencing project: providing services to taxonomists for standard genome sequencing and annotation.</title>
        <authorList>
            <consortium name="The Broad Institute Genomics Platform"/>
            <consortium name="The Broad Institute Genome Sequencing Center for Infectious Disease"/>
            <person name="Wu L."/>
            <person name="Ma J."/>
        </authorList>
    </citation>
    <scope>NUCLEOTIDE SEQUENCE [LARGE SCALE GENOMIC DNA]</scope>
    <source>
        <strain evidence="6">JCM 17543</strain>
    </source>
</reference>
<comment type="catalytic activity">
    <reaction evidence="3">
        <text>D-glucose + ATP = D-glucose 6-phosphate + ADP + H(+)</text>
        <dbReference type="Rhea" id="RHEA:17825"/>
        <dbReference type="ChEBI" id="CHEBI:4167"/>
        <dbReference type="ChEBI" id="CHEBI:15378"/>
        <dbReference type="ChEBI" id="CHEBI:30616"/>
        <dbReference type="ChEBI" id="CHEBI:61548"/>
        <dbReference type="ChEBI" id="CHEBI:456216"/>
        <dbReference type="EC" id="2.7.1.2"/>
    </reaction>
</comment>
<dbReference type="InterPro" id="IPR003836">
    <property type="entry name" value="Glucokinase"/>
</dbReference>
<comment type="similarity">
    <text evidence="3 4">Belongs to the bacterial glucokinase family.</text>
</comment>
<evidence type="ECO:0000313" key="5">
    <source>
        <dbReference type="EMBL" id="GAA3885752.1"/>
    </source>
</evidence>
<keyword evidence="3" id="KW-0324">Glycolysis</keyword>
<protein>
    <recommendedName>
        <fullName evidence="3">Glucokinase</fullName>
        <ecNumber evidence="3">2.7.1.2</ecNumber>
    </recommendedName>
    <alternativeName>
        <fullName evidence="3">Glucose kinase</fullName>
    </alternativeName>
</protein>
<evidence type="ECO:0000256" key="1">
    <source>
        <dbReference type="ARBA" id="ARBA00022679"/>
    </source>
</evidence>
<comment type="caution">
    <text evidence="5">The sequence shown here is derived from an EMBL/GenBank/DDBJ whole genome shotgun (WGS) entry which is preliminary data.</text>
</comment>
<feature type="binding site" evidence="3">
    <location>
        <begin position="7"/>
        <end position="12"/>
    </location>
    <ligand>
        <name>ATP</name>
        <dbReference type="ChEBI" id="CHEBI:30616"/>
    </ligand>
</feature>
<comment type="subcellular location">
    <subcellularLocation>
        <location evidence="3">Cytoplasm</location>
    </subcellularLocation>
</comment>
<dbReference type="PANTHER" id="PTHR47690:SF1">
    <property type="entry name" value="GLUCOKINASE"/>
    <property type="match status" value="1"/>
</dbReference>
<dbReference type="InterPro" id="IPR043129">
    <property type="entry name" value="ATPase_NBD"/>
</dbReference>
<proteinExistence type="inferred from homology"/>
<dbReference type="PANTHER" id="PTHR47690">
    <property type="entry name" value="GLUCOKINASE"/>
    <property type="match status" value="1"/>
</dbReference>